<evidence type="ECO:0000313" key="1">
    <source>
        <dbReference type="EMBL" id="KAJ9101548.1"/>
    </source>
</evidence>
<proteinExistence type="predicted"/>
<organism evidence="1 2">
    <name type="scientific">Naganishia cerealis</name>
    <dbReference type="NCBI Taxonomy" id="610337"/>
    <lineage>
        <taxon>Eukaryota</taxon>
        <taxon>Fungi</taxon>
        <taxon>Dikarya</taxon>
        <taxon>Basidiomycota</taxon>
        <taxon>Agaricomycotina</taxon>
        <taxon>Tremellomycetes</taxon>
        <taxon>Filobasidiales</taxon>
        <taxon>Filobasidiaceae</taxon>
        <taxon>Naganishia</taxon>
    </lineage>
</organism>
<protein>
    <submittedName>
        <fullName evidence="1">Uncharacterized protein</fullName>
    </submittedName>
</protein>
<comment type="caution">
    <text evidence="1">The sequence shown here is derived from an EMBL/GenBank/DDBJ whole genome shotgun (WGS) entry which is preliminary data.</text>
</comment>
<accession>A0ACC2VQU3</accession>
<reference evidence="1" key="1">
    <citation type="submission" date="2023-04" db="EMBL/GenBank/DDBJ databases">
        <title>Draft Genome sequencing of Naganishia species isolated from polar environments using Oxford Nanopore Technology.</title>
        <authorList>
            <person name="Leo P."/>
            <person name="Venkateswaran K."/>
        </authorList>
    </citation>
    <scope>NUCLEOTIDE SEQUENCE</scope>
    <source>
        <strain evidence="1">MNA-CCFEE 5261</strain>
    </source>
</reference>
<evidence type="ECO:0000313" key="2">
    <source>
        <dbReference type="Proteomes" id="UP001241377"/>
    </source>
</evidence>
<dbReference type="Proteomes" id="UP001241377">
    <property type="component" value="Unassembled WGS sequence"/>
</dbReference>
<sequence length="503" mass="57375">MLHQMLFHQSEYKLLILSGPAGSSKSTTVKILAKELLSNAATGGGLDTYTETGVDQLNLRPPESWIEYLDEAGDMAQSCRFLEFLEDARYRTGDNKCVVVVEELPNVFHKGTLENFRRAILEWIYSDSSANLPPLVLCISEVETLGSQDRDYFSLDNNLTVETLLGKEIVNAKDRVKRVNFNPLARTYLKKSLSKIVATESALFNKIGSSDLKQFMDQILECGDIRSATANLQFWSSLCLKQVQENYNYLRENQLGLFHALGKIIFSSSKYKELEAEELDFNSVELVLSSYGNTSLLLLALLENYHVVNGLNYSINSASLITNALSESDCMPIFEGKEYGIRNTRNELRKVQSQRTSSRALSLQFPRQYKMTRAYNRVFKEVQEYREVVCHMKTSFLDLNMIDGYFVPRIYNSFRYKLKNERRPLEYNRLGGKFKEVYSDTTALVDDIEYSETIKDQFRKDIEDRSGNKDSESDMSDPISESDQSDDFLSDSDLDGLISQGVV</sequence>
<keyword evidence="2" id="KW-1185">Reference proteome</keyword>
<dbReference type="EMBL" id="JASBWR010000056">
    <property type="protein sequence ID" value="KAJ9101548.1"/>
    <property type="molecule type" value="Genomic_DNA"/>
</dbReference>
<name>A0ACC2VQU3_9TREE</name>
<gene>
    <name evidence="1" type="ORF">QFC19_005045</name>
</gene>